<dbReference type="PANTHER" id="PTHR24148:SF64">
    <property type="entry name" value="HETEROKARYON INCOMPATIBILITY DOMAIN-CONTAINING PROTEIN"/>
    <property type="match status" value="1"/>
</dbReference>
<dbReference type="EMBL" id="FQ790296">
    <property type="protein sequence ID" value="CCD48671.1"/>
    <property type="molecule type" value="Genomic_DNA"/>
</dbReference>
<accession>G2Y7U3</accession>
<organism evidence="1 2">
    <name type="scientific">Botryotinia fuckeliana (strain T4)</name>
    <name type="common">Noble rot fungus</name>
    <name type="synonym">Botrytis cinerea</name>
    <dbReference type="NCBI Taxonomy" id="999810"/>
    <lineage>
        <taxon>Eukaryota</taxon>
        <taxon>Fungi</taxon>
        <taxon>Dikarya</taxon>
        <taxon>Ascomycota</taxon>
        <taxon>Pezizomycotina</taxon>
        <taxon>Leotiomycetes</taxon>
        <taxon>Helotiales</taxon>
        <taxon>Sclerotiniaceae</taxon>
        <taxon>Botrytis</taxon>
    </lineage>
</organism>
<dbReference type="Proteomes" id="UP000008177">
    <property type="component" value="Unplaced contigs"/>
</dbReference>
<gene>
    <name evidence="1" type="ORF">BofuT4_P033130.1</name>
</gene>
<dbReference type="HOGENOM" id="CLU_1160959_0_0_1"/>
<protein>
    <recommendedName>
        <fullName evidence="3">Heterokaryon incompatibility domain-containing protein</fullName>
    </recommendedName>
</protein>
<evidence type="ECO:0008006" key="3">
    <source>
        <dbReference type="Google" id="ProtNLM"/>
    </source>
</evidence>
<name>G2Y7U3_BOTF4</name>
<dbReference type="AlphaFoldDB" id="G2Y7U3"/>
<dbReference type="InterPro" id="IPR052895">
    <property type="entry name" value="HetReg/Transcr_Mod"/>
</dbReference>
<reference evidence="2" key="1">
    <citation type="journal article" date="2011" name="PLoS Genet.">
        <title>Genomic analysis of the necrotrophic fungal pathogens Sclerotinia sclerotiorum and Botrytis cinerea.</title>
        <authorList>
            <person name="Amselem J."/>
            <person name="Cuomo C.A."/>
            <person name="van Kan J.A."/>
            <person name="Viaud M."/>
            <person name="Benito E.P."/>
            <person name="Couloux A."/>
            <person name="Coutinho P.M."/>
            <person name="de Vries R.P."/>
            <person name="Dyer P.S."/>
            <person name="Fillinger S."/>
            <person name="Fournier E."/>
            <person name="Gout L."/>
            <person name="Hahn M."/>
            <person name="Kohn L."/>
            <person name="Lapalu N."/>
            <person name="Plummer K.M."/>
            <person name="Pradier J.M."/>
            <person name="Quevillon E."/>
            <person name="Sharon A."/>
            <person name="Simon A."/>
            <person name="ten Have A."/>
            <person name="Tudzynski B."/>
            <person name="Tudzynski P."/>
            <person name="Wincker P."/>
            <person name="Andrew M."/>
            <person name="Anthouard V."/>
            <person name="Beever R.E."/>
            <person name="Beffa R."/>
            <person name="Benoit I."/>
            <person name="Bouzid O."/>
            <person name="Brault B."/>
            <person name="Chen Z."/>
            <person name="Choquer M."/>
            <person name="Collemare J."/>
            <person name="Cotton P."/>
            <person name="Danchin E.G."/>
            <person name="Da Silva C."/>
            <person name="Gautier A."/>
            <person name="Giraud C."/>
            <person name="Giraud T."/>
            <person name="Gonzalez C."/>
            <person name="Grossetete S."/>
            <person name="Guldener U."/>
            <person name="Henrissat B."/>
            <person name="Howlett B.J."/>
            <person name="Kodira C."/>
            <person name="Kretschmer M."/>
            <person name="Lappartient A."/>
            <person name="Leroch M."/>
            <person name="Levis C."/>
            <person name="Mauceli E."/>
            <person name="Neuveglise C."/>
            <person name="Oeser B."/>
            <person name="Pearson M."/>
            <person name="Poulain J."/>
            <person name="Poussereau N."/>
            <person name="Quesneville H."/>
            <person name="Rascle C."/>
            <person name="Schumacher J."/>
            <person name="Segurens B."/>
            <person name="Sexton A."/>
            <person name="Silva E."/>
            <person name="Sirven C."/>
            <person name="Soanes D.M."/>
            <person name="Talbot N.J."/>
            <person name="Templeton M."/>
            <person name="Yandava C."/>
            <person name="Yarden O."/>
            <person name="Zeng Q."/>
            <person name="Rollins J.A."/>
            <person name="Lebrun M.H."/>
            <person name="Dickman M."/>
        </authorList>
    </citation>
    <scope>NUCLEOTIDE SEQUENCE [LARGE SCALE GENOMIC DNA]</scope>
    <source>
        <strain evidence="2">T4</strain>
    </source>
</reference>
<dbReference type="InParanoid" id="G2Y7U3"/>
<evidence type="ECO:0000313" key="2">
    <source>
        <dbReference type="Proteomes" id="UP000008177"/>
    </source>
</evidence>
<proteinExistence type="predicted"/>
<evidence type="ECO:0000313" key="1">
    <source>
        <dbReference type="EMBL" id="CCD48671.1"/>
    </source>
</evidence>
<sequence length="239" mass="27359">MCTQAAPQNDSQALTYRKLDIPESQTRILRLLPSDADTIVRAEFVHIDLRSSSDLNYKALYYVWSLLSGDKDVEMILESAPSPLRLKMSSAMSDKKTRQELFGSMPSVSIRKTFRRSSIRSLSWSSEGCTQLRDVLYGKAQIFQHSTTPLQDHCTSNAMEAVRQFPKCSWFRRRWIVQEAVLPSERLVCYGIQSIPALKLFRVAIWMHHKEDYLPLDIQQGHGMLNASYLSLVVDIEQG</sequence>
<dbReference type="PANTHER" id="PTHR24148">
    <property type="entry name" value="ANKYRIN REPEAT DOMAIN-CONTAINING PROTEIN 39 HOMOLOG-RELATED"/>
    <property type="match status" value="1"/>
</dbReference>